<proteinExistence type="predicted"/>
<protein>
    <submittedName>
        <fullName evidence="2">Uncharacterized protein</fullName>
    </submittedName>
</protein>
<sequence>MQSFGWVDTVRWVYPFFFDILCSSRRCSGFFIALFTKWYPLLGLIAQDCALVYMGLLVQGFWSSDFLGGITFGQDVAARRRLYSVELDKSSVSWEVDAKVY</sequence>
<feature type="transmembrane region" description="Helical" evidence="1">
    <location>
        <begin position="12"/>
        <end position="34"/>
    </location>
</feature>
<evidence type="ECO:0000256" key="1">
    <source>
        <dbReference type="SAM" id="Phobius"/>
    </source>
</evidence>
<accession>A0A6A6NR03</accession>
<organism evidence="2 3">
    <name type="scientific">Lineolata rhizophorae</name>
    <dbReference type="NCBI Taxonomy" id="578093"/>
    <lineage>
        <taxon>Eukaryota</taxon>
        <taxon>Fungi</taxon>
        <taxon>Dikarya</taxon>
        <taxon>Ascomycota</taxon>
        <taxon>Pezizomycotina</taxon>
        <taxon>Dothideomycetes</taxon>
        <taxon>Dothideomycetes incertae sedis</taxon>
        <taxon>Lineolatales</taxon>
        <taxon>Lineolataceae</taxon>
        <taxon>Lineolata</taxon>
    </lineage>
</organism>
<keyword evidence="1" id="KW-0472">Membrane</keyword>
<dbReference type="EMBL" id="MU001694">
    <property type="protein sequence ID" value="KAF2453937.1"/>
    <property type="molecule type" value="Genomic_DNA"/>
</dbReference>
<gene>
    <name evidence="2" type="ORF">BDY21DRAFT_354550</name>
</gene>
<evidence type="ECO:0000313" key="2">
    <source>
        <dbReference type="EMBL" id="KAF2453937.1"/>
    </source>
</evidence>
<dbReference type="Proteomes" id="UP000799766">
    <property type="component" value="Unassembled WGS sequence"/>
</dbReference>
<dbReference type="AlphaFoldDB" id="A0A6A6NR03"/>
<evidence type="ECO:0000313" key="3">
    <source>
        <dbReference type="Proteomes" id="UP000799766"/>
    </source>
</evidence>
<keyword evidence="3" id="KW-1185">Reference proteome</keyword>
<reference evidence="2" key="1">
    <citation type="journal article" date="2020" name="Stud. Mycol.">
        <title>101 Dothideomycetes genomes: a test case for predicting lifestyles and emergence of pathogens.</title>
        <authorList>
            <person name="Haridas S."/>
            <person name="Albert R."/>
            <person name="Binder M."/>
            <person name="Bloem J."/>
            <person name="Labutti K."/>
            <person name="Salamov A."/>
            <person name="Andreopoulos B."/>
            <person name="Baker S."/>
            <person name="Barry K."/>
            <person name="Bills G."/>
            <person name="Bluhm B."/>
            <person name="Cannon C."/>
            <person name="Castanera R."/>
            <person name="Culley D."/>
            <person name="Daum C."/>
            <person name="Ezra D."/>
            <person name="Gonzalez J."/>
            <person name="Henrissat B."/>
            <person name="Kuo A."/>
            <person name="Liang C."/>
            <person name="Lipzen A."/>
            <person name="Lutzoni F."/>
            <person name="Magnuson J."/>
            <person name="Mondo S."/>
            <person name="Nolan M."/>
            <person name="Ohm R."/>
            <person name="Pangilinan J."/>
            <person name="Park H.-J."/>
            <person name="Ramirez L."/>
            <person name="Alfaro M."/>
            <person name="Sun H."/>
            <person name="Tritt A."/>
            <person name="Yoshinaga Y."/>
            <person name="Zwiers L.-H."/>
            <person name="Turgeon B."/>
            <person name="Goodwin S."/>
            <person name="Spatafora J."/>
            <person name="Crous P."/>
            <person name="Grigoriev I."/>
        </authorList>
    </citation>
    <scope>NUCLEOTIDE SEQUENCE</scope>
    <source>
        <strain evidence="2">ATCC 16933</strain>
    </source>
</reference>
<feature type="transmembrane region" description="Helical" evidence="1">
    <location>
        <begin position="41"/>
        <end position="62"/>
    </location>
</feature>
<keyword evidence="1" id="KW-0812">Transmembrane</keyword>
<name>A0A6A6NR03_9PEZI</name>
<keyword evidence="1" id="KW-1133">Transmembrane helix</keyword>